<dbReference type="RefSeq" id="WP_183496017.1">
    <property type="nucleotide sequence ID" value="NZ_JACIFF010000006.1"/>
</dbReference>
<gene>
    <name evidence="3" type="ORF">GGR28_002398</name>
</gene>
<organism evidence="3 4">
    <name type="scientific">Neolewinella aquimaris</name>
    <dbReference type="NCBI Taxonomy" id="1835722"/>
    <lineage>
        <taxon>Bacteria</taxon>
        <taxon>Pseudomonadati</taxon>
        <taxon>Bacteroidota</taxon>
        <taxon>Saprospiria</taxon>
        <taxon>Saprospirales</taxon>
        <taxon>Lewinellaceae</taxon>
        <taxon>Neolewinella</taxon>
    </lineage>
</organism>
<evidence type="ECO:0000313" key="3">
    <source>
        <dbReference type="EMBL" id="MBB4079771.1"/>
    </source>
</evidence>
<protein>
    <submittedName>
        <fullName evidence="3">Arsenate reductase</fullName>
        <ecNumber evidence="3">1.20.4.1</ecNumber>
    </submittedName>
</protein>
<dbReference type="PANTHER" id="PTHR43428:SF1">
    <property type="entry name" value="ARSENATE REDUCTASE"/>
    <property type="match status" value="1"/>
</dbReference>
<dbReference type="AlphaFoldDB" id="A0A840E3I9"/>
<name>A0A840E3I9_9BACT</name>
<evidence type="ECO:0000256" key="1">
    <source>
        <dbReference type="ARBA" id="ARBA00022849"/>
    </source>
</evidence>
<evidence type="ECO:0000259" key="2">
    <source>
        <dbReference type="SMART" id="SM00226"/>
    </source>
</evidence>
<keyword evidence="4" id="KW-1185">Reference proteome</keyword>
<dbReference type="GO" id="GO:0046685">
    <property type="term" value="P:response to arsenic-containing substance"/>
    <property type="evidence" value="ECO:0007669"/>
    <property type="project" value="UniProtKB-KW"/>
</dbReference>
<dbReference type="Gene3D" id="3.40.50.2300">
    <property type="match status" value="1"/>
</dbReference>
<dbReference type="InterPro" id="IPR023485">
    <property type="entry name" value="Ptyr_pPase"/>
</dbReference>
<dbReference type="SUPFAM" id="SSF52788">
    <property type="entry name" value="Phosphotyrosine protein phosphatases I"/>
    <property type="match status" value="1"/>
</dbReference>
<keyword evidence="3" id="KW-0560">Oxidoreductase</keyword>
<reference evidence="3 4" key="1">
    <citation type="submission" date="2020-08" db="EMBL/GenBank/DDBJ databases">
        <title>Genomic Encyclopedia of Type Strains, Phase IV (KMG-IV): sequencing the most valuable type-strain genomes for metagenomic binning, comparative biology and taxonomic classification.</title>
        <authorList>
            <person name="Goeker M."/>
        </authorList>
    </citation>
    <scope>NUCLEOTIDE SEQUENCE [LARGE SCALE GENOMIC DNA]</scope>
    <source>
        <strain evidence="3 4">DSM 105137</strain>
    </source>
</reference>
<accession>A0A840E3I9</accession>
<sequence>MPVKLYPSLAKYVAELIEGGERIDPERKKLLRKLRRYVAEKSGDTAALNFICTHNSRRSHLAQIWTAVAAAYYGLDHVETYSGGTEATAFNPRAVAALRRAGFVIDAPEGDNPRYRVRFSDEAEPLECWSKTFDNPANPGKDFAAVMTCSHADENCPFIPGAELRLALTYDDPKEADGTPEEEARYDERVREIGGEVFWGVKGVRG</sequence>
<dbReference type="SMART" id="SM00226">
    <property type="entry name" value="LMWPc"/>
    <property type="match status" value="1"/>
</dbReference>
<evidence type="ECO:0000313" key="4">
    <source>
        <dbReference type="Proteomes" id="UP000576209"/>
    </source>
</evidence>
<dbReference type="EC" id="1.20.4.1" evidence="3"/>
<dbReference type="Proteomes" id="UP000576209">
    <property type="component" value="Unassembled WGS sequence"/>
</dbReference>
<dbReference type="EMBL" id="JACIFF010000006">
    <property type="protein sequence ID" value="MBB4079771.1"/>
    <property type="molecule type" value="Genomic_DNA"/>
</dbReference>
<feature type="domain" description="Phosphotyrosine protein phosphatase I" evidence="2">
    <location>
        <begin position="46"/>
        <end position="199"/>
    </location>
</feature>
<dbReference type="PANTHER" id="PTHR43428">
    <property type="entry name" value="ARSENATE REDUCTASE"/>
    <property type="match status" value="1"/>
</dbReference>
<comment type="caution">
    <text evidence="3">The sequence shown here is derived from an EMBL/GenBank/DDBJ whole genome shotgun (WGS) entry which is preliminary data.</text>
</comment>
<dbReference type="InterPro" id="IPR036196">
    <property type="entry name" value="Ptyr_pPase_sf"/>
</dbReference>
<keyword evidence="1" id="KW-0059">Arsenical resistance</keyword>
<proteinExistence type="predicted"/>
<dbReference type="GO" id="GO:0008794">
    <property type="term" value="F:arsenate reductase (glutaredoxin) activity"/>
    <property type="evidence" value="ECO:0007669"/>
    <property type="project" value="UniProtKB-EC"/>
</dbReference>